<feature type="region of interest" description="Disordered" evidence="15">
    <location>
        <begin position="1058"/>
        <end position="1084"/>
    </location>
</feature>
<evidence type="ECO:0000256" key="13">
    <source>
        <dbReference type="ARBA" id="ARBA00024531"/>
    </source>
</evidence>
<dbReference type="PANTHER" id="PTHR45792:SF8">
    <property type="entry name" value="DIACYLGLYCEROL LIPASE-ALPHA"/>
    <property type="match status" value="1"/>
</dbReference>
<keyword evidence="12" id="KW-0472">Membrane</keyword>
<keyword evidence="8" id="KW-0106">Calcium</keyword>
<feature type="compositionally biased region" description="Basic residues" evidence="15">
    <location>
        <begin position="832"/>
        <end position="844"/>
    </location>
</feature>
<evidence type="ECO:0000256" key="7">
    <source>
        <dbReference type="ARBA" id="ARBA00022801"/>
    </source>
</evidence>
<evidence type="ECO:0000259" key="16">
    <source>
        <dbReference type="Pfam" id="PF01764"/>
    </source>
</evidence>
<feature type="region of interest" description="Disordered" evidence="15">
    <location>
        <begin position="352"/>
        <end position="372"/>
    </location>
</feature>
<proteinExistence type="predicted"/>
<evidence type="ECO:0000256" key="6">
    <source>
        <dbReference type="ARBA" id="ARBA00022723"/>
    </source>
</evidence>
<evidence type="ECO:0000256" key="1">
    <source>
        <dbReference type="ARBA" id="ARBA00001913"/>
    </source>
</evidence>
<protein>
    <recommendedName>
        <fullName evidence="14">sn-1-specific diacylglycerol lipase</fullName>
        <ecNumber evidence="14">3.1.1.116</ecNumber>
    </recommendedName>
</protein>
<feature type="compositionally biased region" description="Polar residues" evidence="15">
    <location>
        <begin position="266"/>
        <end position="287"/>
    </location>
</feature>
<feature type="compositionally biased region" description="Polar residues" evidence="15">
    <location>
        <begin position="1071"/>
        <end position="1084"/>
    </location>
</feature>
<dbReference type="Gene3D" id="3.40.50.1820">
    <property type="entry name" value="alpha/beta hydrolase"/>
    <property type="match status" value="1"/>
</dbReference>
<name>B8CFB3_THAPS</name>
<dbReference type="CDD" id="cd00519">
    <property type="entry name" value="Lipase_3"/>
    <property type="match status" value="1"/>
</dbReference>
<dbReference type="eggNOG" id="KOG2088">
    <property type="taxonomic scope" value="Eukaryota"/>
</dbReference>
<evidence type="ECO:0000256" key="2">
    <source>
        <dbReference type="ARBA" id="ARBA00004651"/>
    </source>
</evidence>
<keyword evidence="11" id="KW-0443">Lipid metabolism</keyword>
<feature type="compositionally biased region" description="Pro residues" evidence="15">
    <location>
        <begin position="888"/>
        <end position="898"/>
    </location>
</feature>
<dbReference type="Proteomes" id="UP000001449">
    <property type="component" value="Chromosome 22"/>
</dbReference>
<keyword evidence="5" id="KW-0812">Transmembrane</keyword>
<evidence type="ECO:0000313" key="18">
    <source>
        <dbReference type="Proteomes" id="UP000001449"/>
    </source>
</evidence>
<keyword evidence="4" id="KW-0597">Phosphoprotein</keyword>
<dbReference type="Pfam" id="PF01764">
    <property type="entry name" value="Lipase_3"/>
    <property type="match status" value="1"/>
</dbReference>
<organism evidence="17 18">
    <name type="scientific">Thalassiosira pseudonana</name>
    <name type="common">Marine diatom</name>
    <name type="synonym">Cyclotella nana</name>
    <dbReference type="NCBI Taxonomy" id="35128"/>
    <lineage>
        <taxon>Eukaryota</taxon>
        <taxon>Sar</taxon>
        <taxon>Stramenopiles</taxon>
        <taxon>Ochrophyta</taxon>
        <taxon>Bacillariophyta</taxon>
        <taxon>Coscinodiscophyceae</taxon>
        <taxon>Thalassiosirophycidae</taxon>
        <taxon>Thalassiosirales</taxon>
        <taxon>Thalassiosiraceae</taxon>
        <taxon>Thalassiosira</taxon>
    </lineage>
</organism>
<reference evidence="17 18" key="1">
    <citation type="journal article" date="2004" name="Science">
        <title>The genome of the diatom Thalassiosira pseudonana: ecology, evolution, and metabolism.</title>
        <authorList>
            <person name="Armbrust E.V."/>
            <person name="Berges J.A."/>
            <person name="Bowler C."/>
            <person name="Green B.R."/>
            <person name="Martinez D."/>
            <person name="Putnam N.H."/>
            <person name="Zhou S."/>
            <person name="Allen A.E."/>
            <person name="Apt K.E."/>
            <person name="Bechner M."/>
            <person name="Brzezinski M.A."/>
            <person name="Chaal B.K."/>
            <person name="Chiovitti A."/>
            <person name="Davis A.K."/>
            <person name="Demarest M.S."/>
            <person name="Detter J.C."/>
            <person name="Glavina T."/>
            <person name="Goodstein D."/>
            <person name="Hadi M.Z."/>
            <person name="Hellsten U."/>
            <person name="Hildebrand M."/>
            <person name="Jenkins B.D."/>
            <person name="Jurka J."/>
            <person name="Kapitonov V.V."/>
            <person name="Kroger N."/>
            <person name="Lau W.W."/>
            <person name="Lane T.W."/>
            <person name="Larimer F.W."/>
            <person name="Lippmeier J.C."/>
            <person name="Lucas S."/>
            <person name="Medina M."/>
            <person name="Montsant A."/>
            <person name="Obornik M."/>
            <person name="Parker M.S."/>
            <person name="Palenik B."/>
            <person name="Pazour G.J."/>
            <person name="Richardson P.M."/>
            <person name="Rynearson T.A."/>
            <person name="Saito M.A."/>
            <person name="Schwartz D.C."/>
            <person name="Thamatrakoln K."/>
            <person name="Valentin K."/>
            <person name="Vardi A."/>
            <person name="Wilkerson F.P."/>
            <person name="Rokhsar D.S."/>
        </authorList>
    </citation>
    <scope>NUCLEOTIDE SEQUENCE [LARGE SCALE GENOMIC DNA]</scope>
    <source>
        <strain evidence="17 18">CCMP1335</strain>
    </source>
</reference>
<comment type="subcellular location">
    <subcellularLocation>
        <location evidence="2">Cell membrane</location>
        <topology evidence="2">Multi-pass membrane protein</topology>
    </subcellularLocation>
</comment>
<comment type="cofactor">
    <cofactor evidence="1">
        <name>Ca(2+)</name>
        <dbReference type="ChEBI" id="CHEBI:29108"/>
    </cofactor>
</comment>
<dbReference type="EC" id="3.1.1.116" evidence="14"/>
<dbReference type="InParanoid" id="B8CFB3"/>
<evidence type="ECO:0000256" key="14">
    <source>
        <dbReference type="ARBA" id="ARBA00026104"/>
    </source>
</evidence>
<keyword evidence="10" id="KW-1133">Transmembrane helix</keyword>
<evidence type="ECO:0000256" key="8">
    <source>
        <dbReference type="ARBA" id="ARBA00022837"/>
    </source>
</evidence>
<dbReference type="InterPro" id="IPR029058">
    <property type="entry name" value="AB_hydrolase_fold"/>
</dbReference>
<evidence type="ECO:0000256" key="11">
    <source>
        <dbReference type="ARBA" id="ARBA00023098"/>
    </source>
</evidence>
<dbReference type="GO" id="GO:0046872">
    <property type="term" value="F:metal ion binding"/>
    <property type="evidence" value="ECO:0007669"/>
    <property type="project" value="UniProtKB-KW"/>
</dbReference>
<evidence type="ECO:0000256" key="5">
    <source>
        <dbReference type="ARBA" id="ARBA00022692"/>
    </source>
</evidence>
<feature type="region of interest" description="Disordered" evidence="15">
    <location>
        <begin position="179"/>
        <end position="206"/>
    </location>
</feature>
<dbReference type="HOGENOM" id="CLU_242951_0_0_1"/>
<dbReference type="RefSeq" id="XP_002294819.1">
    <property type="nucleotide sequence ID" value="XM_002294783.1"/>
</dbReference>
<dbReference type="GeneID" id="7447900"/>
<dbReference type="SUPFAM" id="SSF53474">
    <property type="entry name" value="alpha/beta-Hydrolases"/>
    <property type="match status" value="1"/>
</dbReference>
<keyword evidence="9" id="KW-0442">Lipid degradation</keyword>
<reference evidence="17 18" key="2">
    <citation type="journal article" date="2008" name="Nature">
        <title>The Phaeodactylum genome reveals the evolutionary history of diatom genomes.</title>
        <authorList>
            <person name="Bowler C."/>
            <person name="Allen A.E."/>
            <person name="Badger J.H."/>
            <person name="Grimwood J."/>
            <person name="Jabbari K."/>
            <person name="Kuo A."/>
            <person name="Maheswari U."/>
            <person name="Martens C."/>
            <person name="Maumus F."/>
            <person name="Otillar R.P."/>
            <person name="Rayko E."/>
            <person name="Salamov A."/>
            <person name="Vandepoele K."/>
            <person name="Beszteri B."/>
            <person name="Gruber A."/>
            <person name="Heijde M."/>
            <person name="Katinka M."/>
            <person name="Mock T."/>
            <person name="Valentin K."/>
            <person name="Verret F."/>
            <person name="Berges J.A."/>
            <person name="Brownlee C."/>
            <person name="Cadoret J.P."/>
            <person name="Chiovitti A."/>
            <person name="Choi C.J."/>
            <person name="Coesel S."/>
            <person name="De Martino A."/>
            <person name="Detter J.C."/>
            <person name="Durkin C."/>
            <person name="Falciatore A."/>
            <person name="Fournet J."/>
            <person name="Haruta M."/>
            <person name="Huysman M.J."/>
            <person name="Jenkins B.D."/>
            <person name="Jiroutova K."/>
            <person name="Jorgensen R.E."/>
            <person name="Joubert Y."/>
            <person name="Kaplan A."/>
            <person name="Kroger N."/>
            <person name="Kroth P.G."/>
            <person name="La Roche J."/>
            <person name="Lindquist E."/>
            <person name="Lommer M."/>
            <person name="Martin-Jezequel V."/>
            <person name="Lopez P.J."/>
            <person name="Lucas S."/>
            <person name="Mangogna M."/>
            <person name="McGinnis K."/>
            <person name="Medlin L.K."/>
            <person name="Montsant A."/>
            <person name="Oudot-Le Secq M.P."/>
            <person name="Napoli C."/>
            <person name="Obornik M."/>
            <person name="Parker M.S."/>
            <person name="Petit J.L."/>
            <person name="Porcel B.M."/>
            <person name="Poulsen N."/>
            <person name="Robison M."/>
            <person name="Rychlewski L."/>
            <person name="Rynearson T.A."/>
            <person name="Schmutz J."/>
            <person name="Shapiro H."/>
            <person name="Siaut M."/>
            <person name="Stanley M."/>
            <person name="Sussman M.R."/>
            <person name="Taylor A.R."/>
            <person name="Vardi A."/>
            <person name="von Dassow P."/>
            <person name="Vyverman W."/>
            <person name="Willis A."/>
            <person name="Wyrwicz L.S."/>
            <person name="Rokhsar D.S."/>
            <person name="Weissenbach J."/>
            <person name="Armbrust E.V."/>
            <person name="Green B.R."/>
            <person name="Van de Peer Y."/>
            <person name="Grigoriev I.V."/>
        </authorList>
    </citation>
    <scope>NUCLEOTIDE SEQUENCE [LARGE SCALE GENOMIC DNA]</scope>
    <source>
        <strain evidence="17 18">CCMP1335</strain>
    </source>
</reference>
<dbReference type="PaxDb" id="35128-Thaps25693"/>
<dbReference type="GO" id="GO:0005886">
    <property type="term" value="C:plasma membrane"/>
    <property type="evidence" value="ECO:0007669"/>
    <property type="project" value="UniProtKB-SubCell"/>
</dbReference>
<keyword evidence="7" id="KW-0378">Hydrolase</keyword>
<evidence type="ECO:0000256" key="3">
    <source>
        <dbReference type="ARBA" id="ARBA00022475"/>
    </source>
</evidence>
<feature type="region of interest" description="Disordered" evidence="15">
    <location>
        <begin position="266"/>
        <end position="298"/>
    </location>
</feature>
<feature type="compositionally biased region" description="Basic and acidic residues" evidence="15">
    <location>
        <begin position="228"/>
        <end position="238"/>
    </location>
</feature>
<evidence type="ECO:0000256" key="4">
    <source>
        <dbReference type="ARBA" id="ARBA00022553"/>
    </source>
</evidence>
<dbReference type="PANTHER" id="PTHR45792">
    <property type="entry name" value="DIACYLGLYCEROL LIPASE HOMOLOG-RELATED"/>
    <property type="match status" value="1"/>
</dbReference>
<dbReference type="EMBL" id="CM000653">
    <property type="protein sequence ID" value="EED87599.1"/>
    <property type="molecule type" value="Genomic_DNA"/>
</dbReference>
<dbReference type="GO" id="GO:0016042">
    <property type="term" value="P:lipid catabolic process"/>
    <property type="evidence" value="ECO:0000318"/>
    <property type="project" value="GO_Central"/>
</dbReference>
<dbReference type="InterPro" id="IPR052214">
    <property type="entry name" value="DAG_Lipase-Related"/>
</dbReference>
<comment type="catalytic activity">
    <reaction evidence="13">
        <text>a 1,2-diacyl-sn-glycerol + H2O = a 2-acylglycerol + a fatty acid + H(+)</text>
        <dbReference type="Rhea" id="RHEA:33275"/>
        <dbReference type="ChEBI" id="CHEBI:15377"/>
        <dbReference type="ChEBI" id="CHEBI:15378"/>
        <dbReference type="ChEBI" id="CHEBI:17389"/>
        <dbReference type="ChEBI" id="CHEBI:17815"/>
        <dbReference type="ChEBI" id="CHEBI:28868"/>
        <dbReference type="EC" id="3.1.1.116"/>
    </reaction>
    <physiologicalReaction direction="left-to-right" evidence="13">
        <dbReference type="Rhea" id="RHEA:33276"/>
    </physiologicalReaction>
</comment>
<feature type="region of interest" description="Disordered" evidence="15">
    <location>
        <begin position="819"/>
        <end position="902"/>
    </location>
</feature>
<feature type="region of interest" description="Disordered" evidence="15">
    <location>
        <begin position="220"/>
        <end position="242"/>
    </location>
</feature>
<keyword evidence="6" id="KW-0479">Metal-binding</keyword>
<dbReference type="KEGG" id="tps:THAPSDRAFT_25693"/>
<evidence type="ECO:0000256" key="10">
    <source>
        <dbReference type="ARBA" id="ARBA00022989"/>
    </source>
</evidence>
<evidence type="ECO:0000256" key="15">
    <source>
        <dbReference type="SAM" id="MobiDB-lite"/>
    </source>
</evidence>
<keyword evidence="18" id="KW-1185">Reference proteome</keyword>
<dbReference type="GO" id="GO:0016298">
    <property type="term" value="F:lipase activity"/>
    <property type="evidence" value="ECO:0000318"/>
    <property type="project" value="GO_Central"/>
</dbReference>
<feature type="domain" description="Fungal lipase-type" evidence="16">
    <location>
        <begin position="1335"/>
        <end position="1459"/>
    </location>
</feature>
<feature type="compositionally biased region" description="Low complexity" evidence="15">
    <location>
        <begin position="196"/>
        <end position="206"/>
    </location>
</feature>
<evidence type="ECO:0000256" key="9">
    <source>
        <dbReference type="ARBA" id="ARBA00022963"/>
    </source>
</evidence>
<accession>B8CFB3</accession>
<gene>
    <name evidence="17" type="ORF">THAPSDRAFT_25693</name>
</gene>
<evidence type="ECO:0000256" key="12">
    <source>
        <dbReference type="ARBA" id="ARBA00023136"/>
    </source>
</evidence>
<sequence>MVVEVGLVSSVQQRSEEVGGWQIGSTNSARRPSPVARRVRLSQLCNQPTNTSMTSPNQQHLTIVLLCSGNGSDPSLYRPSRDDVRYRHRHDALVRCVASSLYGAAGARARRDDDKCELIFLYDGDLSCMRMTLEQPSSTLQSCALVGADDLQLKLPDPPLERDVVSAWKSASKEAVRYRQQHQSLVATSGGDEKNSSSSSSWNPSSFGSFSAVGAMRKLTMQQQRQQRNKEREGEDKQSTVSTVKYPQLKAVCELDMWKRVDPLATSTIKQQPNSNTKSNTIRSKASTPKKLPPHMPSSKRDVLTLLQNTCPVDYLRQHHLNVPIDVALRKVNKSKLQSAWDGYAQFCSDHRPMKREDENGDDTAGHQSVPGDRDERWQLLERTFRAILSTTTTYINNTNSTTDDNDNGYSTRIITSYLHESCEGELPCWGWDSLRKKSLVQHVFIVLGAVRDMTASENDALSRACEAMRIPLVPCRLGPVPEFTSKIVSVAGFHHSRGVLGDGLVQLWEKQKRKQVDEKSVQNRMEEGTNEVSFSHCLAASKQKRTLHTIAIVPMDSQSLTADPDKRNRIHWSMVRLCVCSLWRSKLASSSGSSDSDSDTTSLNNMLTFLFQDEVSITLKQQEFIASMAEKHKAAPSERQILDEICHRRDVGVKGDAASVGSAKRLYREVISSAVSLDSNESEAFALDFTRSDATSSSVELIDLVYAQETFESDELSTPSTLGKRNWALFAIIDVHSDNHSRVKTIRDKVREAFAETGIRVVEQRSLCEDRAQDEEASTIMMLQHLDYQSKLFPLLYKMTKGSSVADPINDERDRVMSMSEDNAGDNNDAKKKRKHRKHKLKHTERESISGKHSKKRRKQGRDVHSVLSQRADNGTREASVHAAPNQPTPPSFPSPPSLNRRSTLLSYSQYGDMDSFYAMHDVLALSSLLPMSSSVMVMDPSPSCMFLFALHPPSNQLVSDLLTCSHSHETDSSTSMDEAFGCRTDREVDADAPVHCHYTLLDVFVYESLNTQHENSSNINSYCPHAPTSLVDIARGGGELDDILEDIREERLSPIQQRTRRHDARDDVSAQTRVQNRQKQSKLPWTSPKRLWNAARNLIGRTTNILIPKQSPEEGVEDHEFDELDEILEKDATLKAEKAPKERWQEEEEWLEATASSPPPDEASLLKGWNRRSLRAWINKLESKFLSTETARAIKTIRKVLESFPEHGVVDLFGLYSPKDVVLSIIALSRLQNVVEYYEKENKSITDEEDASDDRIDRQLLDELAHYTMWANAAYGWKGLAAFCGRFHFGGDNRALMKRTGISKRDIIMVNWHSKANKPAFFVARDVERKTIVVSIRGTLSPRDVLTDLCANCESFVVEDNTSILSMEEGDTDVDVVAPTSPVIVGRAHKGMVDAAKSVARMTGKTISDELKQFPDYSLVITGHSLGGGIAAVLTAMWSSRFKANRVRSFGYGTPCTFPASWISPSLPYQQGIGVLKEYNNIVSLIGEGDPFSTISLGHIADLTKVLSKLCLDTAFRDEILKHTKFGQLTSRDMTKEDYTWCINAMVCLQKQMTAEKLFPPNTIYLFKRIGNGERDGGTIRRVDTSAFKELKLHARMFDLSYHIPARYEAVLERLVESVTEVNEVNSDDNRIIVEG</sequence>
<evidence type="ECO:0000313" key="17">
    <source>
        <dbReference type="EMBL" id="EED87599.1"/>
    </source>
</evidence>
<dbReference type="InterPro" id="IPR002921">
    <property type="entry name" value="Fungal_lipase-type"/>
</dbReference>
<keyword evidence="3" id="KW-1003">Cell membrane</keyword>